<evidence type="ECO:0000256" key="9">
    <source>
        <dbReference type="ARBA" id="ARBA00023136"/>
    </source>
</evidence>
<accession>A0A0M3IU28</accession>
<evidence type="ECO:0000256" key="7">
    <source>
        <dbReference type="ARBA" id="ARBA00022989"/>
    </source>
</evidence>
<feature type="repeat" description="Solcar" evidence="10">
    <location>
        <begin position="10"/>
        <end position="90"/>
    </location>
</feature>
<evidence type="ECO:0000256" key="4">
    <source>
        <dbReference type="ARBA" id="ARBA00022692"/>
    </source>
</evidence>
<reference evidence="14" key="1">
    <citation type="submission" date="2017-02" db="UniProtKB">
        <authorList>
            <consortium name="WormBaseParasite"/>
        </authorList>
    </citation>
    <scope>IDENTIFICATION</scope>
</reference>
<keyword evidence="7 12" id="KW-1133">Transmembrane helix</keyword>
<organism evidence="13 14">
    <name type="scientific">Ascaris lumbricoides</name>
    <name type="common">Giant roundworm</name>
    <dbReference type="NCBI Taxonomy" id="6252"/>
    <lineage>
        <taxon>Eukaryota</taxon>
        <taxon>Metazoa</taxon>
        <taxon>Ecdysozoa</taxon>
        <taxon>Nematoda</taxon>
        <taxon>Chromadorea</taxon>
        <taxon>Rhabditida</taxon>
        <taxon>Spirurina</taxon>
        <taxon>Ascaridomorpha</taxon>
        <taxon>Ascaridoidea</taxon>
        <taxon>Ascarididae</taxon>
        <taxon>Ascaris</taxon>
    </lineage>
</organism>
<evidence type="ECO:0000256" key="5">
    <source>
        <dbReference type="ARBA" id="ARBA00022737"/>
    </source>
</evidence>
<evidence type="ECO:0000256" key="6">
    <source>
        <dbReference type="ARBA" id="ARBA00022792"/>
    </source>
</evidence>
<evidence type="ECO:0000256" key="10">
    <source>
        <dbReference type="PROSITE-ProRule" id="PRU00282"/>
    </source>
</evidence>
<evidence type="ECO:0000256" key="12">
    <source>
        <dbReference type="SAM" id="Phobius"/>
    </source>
</evidence>
<evidence type="ECO:0000313" key="13">
    <source>
        <dbReference type="Proteomes" id="UP000036681"/>
    </source>
</evidence>
<keyword evidence="9 10" id="KW-0472">Membrane</keyword>
<comment type="similarity">
    <text evidence="2 11">Belongs to the mitochondrial carrier (TC 2.A.29) family.</text>
</comment>
<keyword evidence="13" id="KW-1185">Reference proteome</keyword>
<dbReference type="InterPro" id="IPR052465">
    <property type="entry name" value="Mito_NAD+_Carrier"/>
</dbReference>
<proteinExistence type="inferred from homology"/>
<protein>
    <submittedName>
        <fullName evidence="14">Solute carrier family 25 member 51</fullName>
    </submittedName>
</protein>
<dbReference type="GO" id="GO:0051724">
    <property type="term" value="F:NAD transmembrane transporter activity"/>
    <property type="evidence" value="ECO:0007669"/>
    <property type="project" value="TreeGrafter"/>
</dbReference>
<evidence type="ECO:0000256" key="8">
    <source>
        <dbReference type="ARBA" id="ARBA00023128"/>
    </source>
</evidence>
<keyword evidence="3 11" id="KW-0813">Transport</keyword>
<dbReference type="SUPFAM" id="SSF103506">
    <property type="entry name" value="Mitochondrial carrier"/>
    <property type="match status" value="1"/>
</dbReference>
<keyword evidence="4 10" id="KW-0812">Transmembrane</keyword>
<dbReference type="AlphaFoldDB" id="A0A0M3IU28"/>
<dbReference type="WBParaSite" id="ALUE_0002225601-mRNA-1">
    <property type="protein sequence ID" value="ALUE_0002225601-mRNA-1"/>
    <property type="gene ID" value="ALUE_0002225601"/>
</dbReference>
<feature type="transmembrane region" description="Helical" evidence="12">
    <location>
        <begin position="205"/>
        <end position="227"/>
    </location>
</feature>
<keyword evidence="6" id="KW-0999">Mitochondrion inner membrane</keyword>
<feature type="repeat" description="Solcar" evidence="10">
    <location>
        <begin position="101"/>
        <end position="185"/>
    </location>
</feature>
<keyword evidence="8" id="KW-0496">Mitochondrion</keyword>
<dbReference type="PANTHER" id="PTHR46131:SF1">
    <property type="entry name" value="SD08549P"/>
    <property type="match status" value="1"/>
</dbReference>
<dbReference type="Pfam" id="PF00153">
    <property type="entry name" value="Mito_carr"/>
    <property type="match status" value="3"/>
</dbReference>
<dbReference type="Gene3D" id="1.50.40.10">
    <property type="entry name" value="Mitochondrial carrier domain"/>
    <property type="match status" value="1"/>
</dbReference>
<evidence type="ECO:0000256" key="2">
    <source>
        <dbReference type="ARBA" id="ARBA00006375"/>
    </source>
</evidence>
<dbReference type="InterPro" id="IPR018108">
    <property type="entry name" value="MCP_transmembrane"/>
</dbReference>
<comment type="subcellular location">
    <subcellularLocation>
        <location evidence="1">Mitochondrion inner membrane</location>
        <topology evidence="1">Multi-pass membrane protein</topology>
    </subcellularLocation>
</comment>
<name>A0A0M3IU28_ASCLU</name>
<dbReference type="PROSITE" id="PS50920">
    <property type="entry name" value="SOLCAR"/>
    <property type="match status" value="3"/>
</dbReference>
<evidence type="ECO:0000256" key="3">
    <source>
        <dbReference type="ARBA" id="ARBA00022448"/>
    </source>
</evidence>
<dbReference type="InterPro" id="IPR023395">
    <property type="entry name" value="MCP_dom_sf"/>
</dbReference>
<evidence type="ECO:0000256" key="1">
    <source>
        <dbReference type="ARBA" id="ARBA00004448"/>
    </source>
</evidence>
<feature type="repeat" description="Solcar" evidence="10">
    <location>
        <begin position="206"/>
        <end position="293"/>
    </location>
</feature>
<evidence type="ECO:0000256" key="11">
    <source>
        <dbReference type="RuleBase" id="RU000488"/>
    </source>
</evidence>
<dbReference type="PANTHER" id="PTHR46131">
    <property type="entry name" value="SD08549P"/>
    <property type="match status" value="1"/>
</dbReference>
<evidence type="ECO:0000313" key="14">
    <source>
        <dbReference type="WBParaSite" id="ALUE_0002225601-mRNA-1"/>
    </source>
</evidence>
<keyword evidence="5" id="KW-0677">Repeat</keyword>
<sequence>MKHSLNMMGIEKHKEFFCGWGAGCVETMILFPQSKLIFRQQLHGVVFRVAFDQLRTEGITRLYRGLLPPLLMRTTTRALMFGMFDKLQKTFGCYHSPPSTPFTLCHAAAAFFAGSIEAVLCPLERVQVLLQTNRYHDRYRNTAHALAQVAKLGPRELYRGLSLVLVRNGFSNSLFFTLRDPLRVYVFDLHKTSKSEKIRRIPEPLMHFIADFASGALLGATLSTMFFPVNVIKQRMQSTVQTPFLSGWTVFRIIWNERNGSARVLFRGVQLNFTRSLLAWGITNSVYELLRRSFESRTTRR</sequence>
<dbReference type="Proteomes" id="UP000036681">
    <property type="component" value="Unplaced"/>
</dbReference>
<dbReference type="GO" id="GO:0005743">
    <property type="term" value="C:mitochondrial inner membrane"/>
    <property type="evidence" value="ECO:0007669"/>
    <property type="project" value="UniProtKB-SubCell"/>
</dbReference>